<evidence type="ECO:0000313" key="2">
    <source>
        <dbReference type="EMBL" id="MFC3884933.1"/>
    </source>
</evidence>
<sequence length="57" mass="6712">MPDNDFNAPRDTEQDITNYPDYPNLGNARRINEYYPGLDNLQPIRELNMPDITSERK</sequence>
<comment type="caution">
    <text evidence="2">The sequence shown here is derived from an EMBL/GenBank/DDBJ whole genome shotgun (WGS) entry which is preliminary data.</text>
</comment>
<gene>
    <name evidence="2" type="ORF">ACFOU2_16245</name>
</gene>
<proteinExistence type="predicted"/>
<feature type="region of interest" description="Disordered" evidence="1">
    <location>
        <begin position="1"/>
        <end position="26"/>
    </location>
</feature>
<dbReference type="Proteomes" id="UP001595752">
    <property type="component" value="Unassembled WGS sequence"/>
</dbReference>
<keyword evidence="3" id="KW-1185">Reference proteome</keyword>
<evidence type="ECO:0000256" key="1">
    <source>
        <dbReference type="SAM" id="MobiDB-lite"/>
    </source>
</evidence>
<evidence type="ECO:0000313" key="3">
    <source>
        <dbReference type="Proteomes" id="UP001595752"/>
    </source>
</evidence>
<reference evidence="3" key="1">
    <citation type="journal article" date="2019" name="Int. J. Syst. Evol. Microbiol.">
        <title>The Global Catalogue of Microorganisms (GCM) 10K type strain sequencing project: providing services to taxonomists for standard genome sequencing and annotation.</title>
        <authorList>
            <consortium name="The Broad Institute Genomics Platform"/>
            <consortium name="The Broad Institute Genome Sequencing Center for Infectious Disease"/>
            <person name="Wu L."/>
            <person name="Ma J."/>
        </authorList>
    </citation>
    <scope>NUCLEOTIDE SEQUENCE [LARGE SCALE GENOMIC DNA]</scope>
    <source>
        <strain evidence="3">CCUG 61889</strain>
    </source>
</reference>
<accession>A0ABV8B450</accession>
<dbReference type="RefSeq" id="WP_377916857.1">
    <property type="nucleotide sequence ID" value="NZ_JBHRZT010000067.1"/>
</dbReference>
<dbReference type="EMBL" id="JBHRZT010000067">
    <property type="protein sequence ID" value="MFC3884933.1"/>
    <property type="molecule type" value="Genomic_DNA"/>
</dbReference>
<protein>
    <submittedName>
        <fullName evidence="2">Uncharacterized protein</fullName>
    </submittedName>
</protein>
<organism evidence="2 3">
    <name type="scientific">Bacillus songklensis</name>
    <dbReference type="NCBI Taxonomy" id="1069116"/>
    <lineage>
        <taxon>Bacteria</taxon>
        <taxon>Bacillati</taxon>
        <taxon>Bacillota</taxon>
        <taxon>Bacilli</taxon>
        <taxon>Bacillales</taxon>
        <taxon>Bacillaceae</taxon>
        <taxon>Bacillus</taxon>
    </lineage>
</organism>
<name>A0ABV8B450_9BACI</name>